<dbReference type="EMBL" id="CAWUFR010000867">
    <property type="protein sequence ID" value="CAK6981673.1"/>
    <property type="molecule type" value="Genomic_DNA"/>
</dbReference>
<dbReference type="Pfam" id="PF14291">
    <property type="entry name" value="DUF4371"/>
    <property type="match status" value="1"/>
</dbReference>
<evidence type="ECO:0000256" key="1">
    <source>
        <dbReference type="SAM" id="MobiDB-lite"/>
    </source>
</evidence>
<name>A0AAV1QDP4_SCOSC</name>
<organism evidence="3 4">
    <name type="scientific">Scomber scombrus</name>
    <name type="common">Atlantic mackerel</name>
    <name type="synonym">Scomber vernalis</name>
    <dbReference type="NCBI Taxonomy" id="13677"/>
    <lineage>
        <taxon>Eukaryota</taxon>
        <taxon>Metazoa</taxon>
        <taxon>Chordata</taxon>
        <taxon>Craniata</taxon>
        <taxon>Vertebrata</taxon>
        <taxon>Euteleostomi</taxon>
        <taxon>Actinopterygii</taxon>
        <taxon>Neopterygii</taxon>
        <taxon>Teleostei</taxon>
        <taxon>Neoteleostei</taxon>
        <taxon>Acanthomorphata</taxon>
        <taxon>Pelagiaria</taxon>
        <taxon>Scombriformes</taxon>
        <taxon>Scombridae</taxon>
        <taxon>Scomber</taxon>
    </lineage>
</organism>
<dbReference type="InterPro" id="IPR008906">
    <property type="entry name" value="HATC_C_dom"/>
</dbReference>
<dbReference type="InterPro" id="IPR006580">
    <property type="entry name" value="Znf_TTF"/>
</dbReference>
<protein>
    <submittedName>
        <fullName evidence="3">Unnamed protein product</fullName>
    </submittedName>
</protein>
<evidence type="ECO:0000259" key="2">
    <source>
        <dbReference type="SMART" id="SM00597"/>
    </source>
</evidence>
<dbReference type="Pfam" id="PF05699">
    <property type="entry name" value="Dimer_Tnp_hAT"/>
    <property type="match status" value="1"/>
</dbReference>
<evidence type="ECO:0000313" key="3">
    <source>
        <dbReference type="EMBL" id="CAK6981673.1"/>
    </source>
</evidence>
<keyword evidence="4" id="KW-1185">Reference proteome</keyword>
<accession>A0AAV1QDP4</accession>
<dbReference type="Proteomes" id="UP001314229">
    <property type="component" value="Unassembled WGS sequence"/>
</dbReference>
<dbReference type="InterPro" id="IPR025398">
    <property type="entry name" value="DUF4371"/>
</dbReference>
<proteinExistence type="predicted"/>
<reference evidence="3 4" key="1">
    <citation type="submission" date="2024-01" db="EMBL/GenBank/DDBJ databases">
        <authorList>
            <person name="Alioto T."/>
            <person name="Alioto T."/>
            <person name="Gomez Garrido J."/>
        </authorList>
    </citation>
    <scope>NUCLEOTIDE SEQUENCE [LARGE SCALE GENOMIC DNA]</scope>
</reference>
<feature type="compositionally biased region" description="Polar residues" evidence="1">
    <location>
        <begin position="71"/>
        <end position="80"/>
    </location>
</feature>
<dbReference type="GO" id="GO:0046983">
    <property type="term" value="F:protein dimerization activity"/>
    <property type="evidence" value="ECO:0007669"/>
    <property type="project" value="InterPro"/>
</dbReference>
<comment type="caution">
    <text evidence="3">The sequence shown here is derived from an EMBL/GenBank/DDBJ whole genome shotgun (WGS) entry which is preliminary data.</text>
</comment>
<sequence>MMLKRERPDTDWLLFCQSKEFEYFLTELSSSLLFSNLACEMERFLRIIKPPADQPSTSSSPSSSRLEENDSSAPTVSTKTSAKGRSFQASWKSKFPWLLYDAAKQKAFCKVCTEAKTMGAPLPSSAHDQESFRAFVRDGFSGWAKALERFGTHEKSPIHRAAVNATAARDKGVNVAASMSQGKIKQMSEARTALLAILSSIQYLSCQGLAIRGKTDEDSNVFQLLKLRARDIPELRSWLGRTEHKWLSHDILNEMTEIMAHDVLRTLLGEIKSNFYSVIMDETADISVTEQVSICFRIVSDDLEPEEYFVGFYATSSTTADALFQLLKDALARFALPLNKCRGQCYDGASNMAGVKSGLQARVLEQEPRAQYVHCTAHLMNLIVHDVAQSIPACRNFMSLIRELITLIRNSPKRLAWFKEFQGTEAPQLRPLCPTRWTVRAASLQSIATNYSALMDFLEDMSANEKGGQRRSPKAPATHTERTRNDRHTERRPKGHLGSIREFWENTTAAADDMGLESPVLPRPRKIPCRLENAVGPARNFQTPDELYRHQYVQVIDTASAALDCRFSPAAFKHMQDVEEFVTGKSDCNAIMQFYQDDLDASRLTLHRDMCVDIAKQRGVCLATFQDVVDFLKGDSGESLRALLPEVTKLVKFALTVPVTSCTSERPFSGLQRLKTYLRSTMGQARLNHVALLNCHKTLSRNLDLETIANQFIKRTASRGNQFLIKN</sequence>
<feature type="region of interest" description="Disordered" evidence="1">
    <location>
        <begin position="50"/>
        <end position="80"/>
    </location>
</feature>
<feature type="region of interest" description="Disordered" evidence="1">
    <location>
        <begin position="463"/>
        <end position="499"/>
    </location>
</feature>
<dbReference type="AlphaFoldDB" id="A0AAV1QDP4"/>
<dbReference type="PANTHER" id="PTHR45749">
    <property type="match status" value="1"/>
</dbReference>
<evidence type="ECO:0000313" key="4">
    <source>
        <dbReference type="Proteomes" id="UP001314229"/>
    </source>
</evidence>
<dbReference type="PANTHER" id="PTHR45749:SF14">
    <property type="entry name" value="TTF-TYPE DOMAIN-CONTAINING PROTEIN"/>
    <property type="match status" value="1"/>
</dbReference>
<dbReference type="InterPro" id="IPR012337">
    <property type="entry name" value="RNaseH-like_sf"/>
</dbReference>
<feature type="compositionally biased region" description="Low complexity" evidence="1">
    <location>
        <begin position="55"/>
        <end position="64"/>
    </location>
</feature>
<dbReference type="SUPFAM" id="SSF53098">
    <property type="entry name" value="Ribonuclease H-like"/>
    <property type="match status" value="1"/>
</dbReference>
<feature type="compositionally biased region" description="Basic and acidic residues" evidence="1">
    <location>
        <begin position="479"/>
        <end position="489"/>
    </location>
</feature>
<feature type="domain" description="TTF-type" evidence="2">
    <location>
        <begin position="83"/>
        <end position="190"/>
    </location>
</feature>
<gene>
    <name evidence="3" type="ORF">FSCOSCO3_A033887</name>
</gene>
<dbReference type="SMART" id="SM00597">
    <property type="entry name" value="ZnF_TTF"/>
    <property type="match status" value="1"/>
</dbReference>